<sequence>MAILFPGPYPPWPVPYKYPKDQVKHYKTRCAWMLRDWRINLYYFVAMLVLGASMIVTVLVGRSQVNFEGGGLQAATGTGFKVFWGAWGCWMIAQCLCMWQTGLIIKREGKKRTKISKG</sequence>
<dbReference type="AlphaFoldDB" id="A0A1E3HGL3"/>
<accession>A0A1E3HGL3</accession>
<keyword evidence="3" id="KW-1185">Reference proteome</keyword>
<organism evidence="2 3">
    <name type="scientific">Cryptococcus amylolentus CBS 6039</name>
    <dbReference type="NCBI Taxonomy" id="1295533"/>
    <lineage>
        <taxon>Eukaryota</taxon>
        <taxon>Fungi</taxon>
        <taxon>Dikarya</taxon>
        <taxon>Basidiomycota</taxon>
        <taxon>Agaricomycotina</taxon>
        <taxon>Tremellomycetes</taxon>
        <taxon>Tremellales</taxon>
        <taxon>Cryptococcaceae</taxon>
        <taxon>Cryptococcus</taxon>
    </lineage>
</organism>
<dbReference type="EMBL" id="AWGJ01000010">
    <property type="protein sequence ID" value="ODN75490.1"/>
    <property type="molecule type" value="Genomic_DNA"/>
</dbReference>
<feature type="transmembrane region" description="Helical" evidence="1">
    <location>
        <begin position="82"/>
        <end position="105"/>
    </location>
</feature>
<keyword evidence="1" id="KW-1133">Transmembrane helix</keyword>
<dbReference type="RefSeq" id="XP_018991140.1">
    <property type="nucleotide sequence ID" value="XM_019141165.1"/>
</dbReference>
<comment type="caution">
    <text evidence="2">The sequence shown here is derived from an EMBL/GenBank/DDBJ whole genome shotgun (WGS) entry which is preliminary data.</text>
</comment>
<evidence type="ECO:0000313" key="3">
    <source>
        <dbReference type="Proteomes" id="UP000094065"/>
    </source>
</evidence>
<name>A0A1E3HGL3_9TREE</name>
<protein>
    <submittedName>
        <fullName evidence="2">Uncharacterized protein</fullName>
    </submittedName>
</protein>
<reference evidence="2 3" key="1">
    <citation type="submission" date="2016-06" db="EMBL/GenBank/DDBJ databases">
        <title>Evolution of pathogenesis and genome organization in the Tremellales.</title>
        <authorList>
            <person name="Cuomo C."/>
            <person name="Litvintseva A."/>
            <person name="Heitman J."/>
            <person name="Chen Y."/>
            <person name="Sun S."/>
            <person name="Springer D."/>
            <person name="Dromer F."/>
            <person name="Young S."/>
            <person name="Zeng Q."/>
            <person name="Chapman S."/>
            <person name="Gujja S."/>
            <person name="Saif S."/>
            <person name="Birren B."/>
        </authorList>
    </citation>
    <scope>NUCLEOTIDE SEQUENCE [LARGE SCALE GENOMIC DNA]</scope>
    <source>
        <strain evidence="2 3">CBS 6039</strain>
    </source>
</reference>
<dbReference type="OrthoDB" id="2569390at2759"/>
<keyword evidence="1" id="KW-0812">Transmembrane</keyword>
<proteinExistence type="predicted"/>
<dbReference type="Proteomes" id="UP000094065">
    <property type="component" value="Unassembled WGS sequence"/>
</dbReference>
<evidence type="ECO:0000313" key="2">
    <source>
        <dbReference type="EMBL" id="ODN75490.1"/>
    </source>
</evidence>
<gene>
    <name evidence="2" type="ORF">L202_06621</name>
</gene>
<keyword evidence="1" id="KW-0472">Membrane</keyword>
<feature type="transmembrane region" description="Helical" evidence="1">
    <location>
        <begin position="41"/>
        <end position="62"/>
    </location>
</feature>
<evidence type="ECO:0000256" key="1">
    <source>
        <dbReference type="SAM" id="Phobius"/>
    </source>
</evidence>
<dbReference type="GeneID" id="30157930"/>